<comment type="caution">
    <text evidence="2">The sequence shown here is derived from an EMBL/GenBank/DDBJ whole genome shotgun (WGS) entry which is preliminary data.</text>
</comment>
<evidence type="ECO:0008006" key="4">
    <source>
        <dbReference type="Google" id="ProtNLM"/>
    </source>
</evidence>
<dbReference type="Proteomes" id="UP000317715">
    <property type="component" value="Unassembled WGS sequence"/>
</dbReference>
<evidence type="ECO:0000313" key="2">
    <source>
        <dbReference type="EMBL" id="GEB20788.1"/>
    </source>
</evidence>
<keyword evidence="3" id="KW-1185">Reference proteome</keyword>
<dbReference type="GeneID" id="97299982"/>
<accession>A0A4Y3NP34</accession>
<dbReference type="AlphaFoldDB" id="A0A4Y3NP34"/>
<dbReference type="RefSeq" id="WP_141285861.1">
    <property type="nucleotide sequence ID" value="NZ_BAAAWK010000001.1"/>
</dbReference>
<proteinExistence type="predicted"/>
<protein>
    <recommendedName>
        <fullName evidence="4">Integral membrane protein</fullName>
    </recommendedName>
</protein>
<evidence type="ECO:0000313" key="3">
    <source>
        <dbReference type="Proteomes" id="UP000317715"/>
    </source>
</evidence>
<organism evidence="2 3">
    <name type="scientific">Paenarthrobacter aurescens</name>
    <name type="common">Arthrobacter aurescens</name>
    <dbReference type="NCBI Taxonomy" id="43663"/>
    <lineage>
        <taxon>Bacteria</taxon>
        <taxon>Bacillati</taxon>
        <taxon>Actinomycetota</taxon>
        <taxon>Actinomycetes</taxon>
        <taxon>Micrococcales</taxon>
        <taxon>Micrococcaceae</taxon>
        <taxon>Paenarthrobacter</taxon>
    </lineage>
</organism>
<gene>
    <name evidence="2" type="ORF">AAU01_35430</name>
</gene>
<dbReference type="EMBL" id="BJMD01000026">
    <property type="protein sequence ID" value="GEB20788.1"/>
    <property type="molecule type" value="Genomic_DNA"/>
</dbReference>
<reference evidence="2 3" key="1">
    <citation type="submission" date="2019-06" db="EMBL/GenBank/DDBJ databases">
        <title>Whole genome shotgun sequence of Paenarthrobacter aurescens NBRC 12136.</title>
        <authorList>
            <person name="Hosoyama A."/>
            <person name="Uohara A."/>
            <person name="Ohji S."/>
            <person name="Ichikawa N."/>
        </authorList>
    </citation>
    <scope>NUCLEOTIDE SEQUENCE [LARGE SCALE GENOMIC DNA]</scope>
    <source>
        <strain evidence="2 3">NBRC 12136</strain>
    </source>
</reference>
<name>A0A4Y3NP34_PAEAU</name>
<keyword evidence="1" id="KW-1133">Transmembrane helix</keyword>
<sequence>MRKALLVLSAIVLLSALAQLFFAGYFHFQNTIEAQREAGVYHAVNGQYVLRYSALLAAIVAAIAKVGSRTIWLAAGIFLLTWLQLIIFIVGGMLTGSSPEFITPAGSWVVAIHPIVGALMIFMSYWLFKRAQAAALNPQPLPPKAASSDASTSPSTA</sequence>
<feature type="transmembrane region" description="Helical" evidence="1">
    <location>
        <begin position="71"/>
        <end position="94"/>
    </location>
</feature>
<keyword evidence="1" id="KW-0812">Transmembrane</keyword>
<keyword evidence="1" id="KW-0472">Membrane</keyword>
<evidence type="ECO:0000256" key="1">
    <source>
        <dbReference type="SAM" id="Phobius"/>
    </source>
</evidence>
<feature type="transmembrane region" description="Helical" evidence="1">
    <location>
        <begin position="106"/>
        <end position="128"/>
    </location>
</feature>
<feature type="transmembrane region" description="Helical" evidence="1">
    <location>
        <begin position="48"/>
        <end position="64"/>
    </location>
</feature>
<dbReference type="OrthoDB" id="4946893at2"/>